<reference evidence="1" key="1">
    <citation type="submission" date="2014-12" db="EMBL/GenBank/DDBJ databases">
        <title>Insight into the proteome of Arion vulgaris.</title>
        <authorList>
            <person name="Aradska J."/>
            <person name="Bulat T."/>
            <person name="Smidak R."/>
            <person name="Sarate P."/>
            <person name="Gangsoo J."/>
            <person name="Sialana F."/>
            <person name="Bilban M."/>
            <person name="Lubec G."/>
        </authorList>
    </citation>
    <scope>NUCLEOTIDE SEQUENCE</scope>
    <source>
        <tissue evidence="1">Skin</tissue>
    </source>
</reference>
<dbReference type="EMBL" id="HACG01029267">
    <property type="protein sequence ID" value="CEK76132.1"/>
    <property type="molecule type" value="Transcribed_RNA"/>
</dbReference>
<accession>A0A0B7A638</accession>
<name>A0A0B7A638_9EUPU</name>
<sequence length="58" mass="6897">MDIIVMEAWFLRVGAVEDQDKRSIKETLNMTLEEVVFYQAVRNESDVIQMTCYLMMMM</sequence>
<feature type="non-terminal residue" evidence="1">
    <location>
        <position position="58"/>
    </location>
</feature>
<organism evidence="1">
    <name type="scientific">Arion vulgaris</name>
    <dbReference type="NCBI Taxonomy" id="1028688"/>
    <lineage>
        <taxon>Eukaryota</taxon>
        <taxon>Metazoa</taxon>
        <taxon>Spiralia</taxon>
        <taxon>Lophotrochozoa</taxon>
        <taxon>Mollusca</taxon>
        <taxon>Gastropoda</taxon>
        <taxon>Heterobranchia</taxon>
        <taxon>Euthyneura</taxon>
        <taxon>Panpulmonata</taxon>
        <taxon>Eupulmonata</taxon>
        <taxon>Stylommatophora</taxon>
        <taxon>Helicina</taxon>
        <taxon>Arionoidea</taxon>
        <taxon>Arionidae</taxon>
        <taxon>Arion</taxon>
    </lineage>
</organism>
<gene>
    <name evidence="1" type="primary">ORF98615</name>
</gene>
<protein>
    <submittedName>
        <fullName evidence="1">Uncharacterized protein</fullName>
    </submittedName>
</protein>
<proteinExistence type="predicted"/>
<dbReference type="AlphaFoldDB" id="A0A0B7A638"/>
<evidence type="ECO:0000313" key="1">
    <source>
        <dbReference type="EMBL" id="CEK76132.1"/>
    </source>
</evidence>